<reference evidence="2" key="1">
    <citation type="submission" date="2022-07" db="EMBL/GenBank/DDBJ databases">
        <authorList>
            <person name="Otstavnykh N."/>
            <person name="Isaeva M."/>
            <person name="Bystritskaya E."/>
        </authorList>
    </citation>
    <scope>NUCLEOTIDE SEQUENCE</scope>
    <source>
        <strain evidence="2">10Alg 79</strain>
    </source>
</reference>
<reference evidence="2" key="2">
    <citation type="submission" date="2023-04" db="EMBL/GenBank/DDBJ databases">
        <title>'Rhodoalgimonas zhirmunskyi' gen. nov., isolated from a red alga.</title>
        <authorList>
            <person name="Nedashkovskaya O.I."/>
            <person name="Otstavnykh N.Y."/>
            <person name="Bystritskaya E.P."/>
            <person name="Balabanova L.A."/>
            <person name="Isaeva M.P."/>
        </authorList>
    </citation>
    <scope>NUCLEOTIDE SEQUENCE</scope>
    <source>
        <strain evidence="2">10Alg 79</strain>
    </source>
</reference>
<accession>A0AAJ1UBX2</accession>
<evidence type="ECO:0000259" key="1">
    <source>
        <dbReference type="Pfam" id="PF07475"/>
    </source>
</evidence>
<organism evidence="2 3">
    <name type="scientific">Rhodalgimonas zhirmunskyi</name>
    <dbReference type="NCBI Taxonomy" id="2964767"/>
    <lineage>
        <taxon>Bacteria</taxon>
        <taxon>Pseudomonadati</taxon>
        <taxon>Pseudomonadota</taxon>
        <taxon>Alphaproteobacteria</taxon>
        <taxon>Rhodobacterales</taxon>
        <taxon>Roseobacteraceae</taxon>
        <taxon>Rhodalgimonas</taxon>
    </lineage>
</organism>
<dbReference type="RefSeq" id="WP_317627305.1">
    <property type="nucleotide sequence ID" value="NZ_JANFFA010000005.1"/>
</dbReference>
<protein>
    <submittedName>
        <fullName evidence="2">HPr kinase/phosphatase C-terminal domain-containing protein</fullName>
    </submittedName>
</protein>
<gene>
    <name evidence="2" type="ORF">NOI20_16325</name>
</gene>
<name>A0AAJ1UBX2_9RHOB</name>
<dbReference type="Gene3D" id="3.40.50.300">
    <property type="entry name" value="P-loop containing nucleotide triphosphate hydrolases"/>
    <property type="match status" value="1"/>
</dbReference>
<dbReference type="Pfam" id="PF07475">
    <property type="entry name" value="Hpr_kinase_C"/>
    <property type="match status" value="1"/>
</dbReference>
<dbReference type="EMBL" id="JANFFA010000005">
    <property type="protein sequence ID" value="MDQ2095685.1"/>
    <property type="molecule type" value="Genomic_DNA"/>
</dbReference>
<comment type="caution">
    <text evidence="2">The sequence shown here is derived from an EMBL/GenBank/DDBJ whole genome shotgun (WGS) entry which is preliminary data.</text>
</comment>
<dbReference type="Proteomes" id="UP001227162">
    <property type="component" value="Unassembled WGS sequence"/>
</dbReference>
<feature type="domain" description="HPr kinase/phosphorylase C-terminal" evidence="1">
    <location>
        <begin position="2"/>
        <end position="79"/>
    </location>
</feature>
<sequence length="140" mass="14444">MAAPETLHATAVSCQGRAALIIGPSGSGKSALALELMARGAGLIADDRVIVTLQDGAVIASAPAAIAGRIEARFVGLLRAEAAAPAPVALIVDMGQGESERLPPQRSKKVMGITLPLVHNIDKPYFPAAILQYLKAGRRD</sequence>
<keyword evidence="2" id="KW-0808">Transferase</keyword>
<evidence type="ECO:0000313" key="3">
    <source>
        <dbReference type="Proteomes" id="UP001227162"/>
    </source>
</evidence>
<dbReference type="SUPFAM" id="SSF53795">
    <property type="entry name" value="PEP carboxykinase-like"/>
    <property type="match status" value="1"/>
</dbReference>
<dbReference type="GO" id="GO:0005524">
    <property type="term" value="F:ATP binding"/>
    <property type="evidence" value="ECO:0007669"/>
    <property type="project" value="InterPro"/>
</dbReference>
<keyword evidence="3" id="KW-1185">Reference proteome</keyword>
<evidence type="ECO:0000313" key="2">
    <source>
        <dbReference type="EMBL" id="MDQ2095685.1"/>
    </source>
</evidence>
<dbReference type="AlphaFoldDB" id="A0AAJ1UBX2"/>
<dbReference type="GO" id="GO:0000155">
    <property type="term" value="F:phosphorelay sensor kinase activity"/>
    <property type="evidence" value="ECO:0007669"/>
    <property type="project" value="InterPro"/>
</dbReference>
<dbReference type="GO" id="GO:0006109">
    <property type="term" value="P:regulation of carbohydrate metabolic process"/>
    <property type="evidence" value="ECO:0007669"/>
    <property type="project" value="InterPro"/>
</dbReference>
<proteinExistence type="predicted"/>
<dbReference type="CDD" id="cd01918">
    <property type="entry name" value="HprK_C"/>
    <property type="match status" value="1"/>
</dbReference>
<dbReference type="InterPro" id="IPR027417">
    <property type="entry name" value="P-loop_NTPase"/>
</dbReference>
<keyword evidence="2" id="KW-0418">Kinase</keyword>
<dbReference type="InterPro" id="IPR011104">
    <property type="entry name" value="Hpr_kin/Pase_C"/>
</dbReference>